<keyword evidence="1" id="KW-0472">Membrane</keyword>
<dbReference type="PANTHER" id="PTHR30273">
    <property type="entry name" value="PERIPLASMIC SIGNAL SENSOR AND SIGMA FACTOR ACTIVATOR FECR-RELATED"/>
    <property type="match status" value="1"/>
</dbReference>
<dbReference type="Proteomes" id="UP000306552">
    <property type="component" value="Unassembled WGS sequence"/>
</dbReference>
<protein>
    <submittedName>
        <fullName evidence="4">FecR family protein</fullName>
    </submittedName>
</protein>
<evidence type="ECO:0000313" key="4">
    <source>
        <dbReference type="EMBL" id="TKS56882.1"/>
    </source>
</evidence>
<dbReference type="Pfam" id="PF04773">
    <property type="entry name" value="FecR"/>
    <property type="match status" value="1"/>
</dbReference>
<dbReference type="GO" id="GO:0016989">
    <property type="term" value="F:sigma factor antagonist activity"/>
    <property type="evidence" value="ECO:0007669"/>
    <property type="project" value="TreeGrafter"/>
</dbReference>
<dbReference type="PANTHER" id="PTHR30273:SF2">
    <property type="entry name" value="PROTEIN FECR"/>
    <property type="match status" value="1"/>
</dbReference>
<evidence type="ECO:0000259" key="3">
    <source>
        <dbReference type="Pfam" id="PF16344"/>
    </source>
</evidence>
<comment type="caution">
    <text evidence="4">The sequence shown here is derived from an EMBL/GenBank/DDBJ whole genome shotgun (WGS) entry which is preliminary data.</text>
</comment>
<evidence type="ECO:0000259" key="2">
    <source>
        <dbReference type="Pfam" id="PF04773"/>
    </source>
</evidence>
<dbReference type="InterPro" id="IPR032508">
    <property type="entry name" value="FecR_C"/>
</dbReference>
<feature type="domain" description="FecR protein" evidence="2">
    <location>
        <begin position="94"/>
        <end position="184"/>
    </location>
</feature>
<keyword evidence="1" id="KW-0812">Transmembrane</keyword>
<dbReference type="InterPro" id="IPR012373">
    <property type="entry name" value="Ferrdict_sens_TM"/>
</dbReference>
<keyword evidence="1" id="KW-1133">Transmembrane helix</keyword>
<feature type="domain" description="Protein FecR C-terminal" evidence="3">
    <location>
        <begin position="228"/>
        <end position="290"/>
    </location>
</feature>
<dbReference type="Pfam" id="PF16344">
    <property type="entry name" value="FecR_C"/>
    <property type="match status" value="1"/>
</dbReference>
<organism evidence="4 5">
    <name type="scientific">Mesohalobacter halotolerans</name>
    <dbReference type="NCBI Taxonomy" id="1883405"/>
    <lineage>
        <taxon>Bacteria</taxon>
        <taxon>Pseudomonadati</taxon>
        <taxon>Bacteroidota</taxon>
        <taxon>Flavobacteriia</taxon>
        <taxon>Flavobacteriales</taxon>
        <taxon>Flavobacteriaceae</taxon>
        <taxon>Mesohalobacter</taxon>
    </lineage>
</organism>
<dbReference type="Gene3D" id="3.55.50.30">
    <property type="match status" value="1"/>
</dbReference>
<accession>A0A4U5TS85</accession>
<dbReference type="InterPro" id="IPR006860">
    <property type="entry name" value="FecR"/>
</dbReference>
<name>A0A4U5TS85_9FLAO</name>
<sequence>METKNTLAQWIDGQSDFPEDIQAREIYENIKHYSAQLEAPTFEKVKVFKTIKNTRASKTQTRPSIKSYAFKIAAILVLAAGLLVFLKAITKAEFTTKVAQSQTIQLPDQSNVLLQPGSSLSYNDYFWFLNREVKLEGEAFFEVAKGETFTVKTANGEVKVLGTKFNVKTFHDELQVMCYEGRVEVSQNNLSDVITPNEFIVLSGGEISKETLQLKELPSKSGYFQIINSNFDILIKDVERYYGVDINSKQIETNKSFTGQLPKNDVKKALDIISKTYQVRYNTINENNFIFVGDEGY</sequence>
<dbReference type="Gene3D" id="2.60.120.1440">
    <property type="match status" value="1"/>
</dbReference>
<keyword evidence="5" id="KW-1185">Reference proteome</keyword>
<gene>
    <name evidence="4" type="ORF">FCN74_00200</name>
</gene>
<dbReference type="RefSeq" id="WP_138930586.1">
    <property type="nucleotide sequence ID" value="NZ_SWMU01000001.1"/>
</dbReference>
<feature type="transmembrane region" description="Helical" evidence="1">
    <location>
        <begin position="68"/>
        <end position="86"/>
    </location>
</feature>
<dbReference type="AlphaFoldDB" id="A0A4U5TS85"/>
<dbReference type="PIRSF" id="PIRSF018266">
    <property type="entry name" value="FecR"/>
    <property type="match status" value="1"/>
</dbReference>
<evidence type="ECO:0000313" key="5">
    <source>
        <dbReference type="Proteomes" id="UP000306552"/>
    </source>
</evidence>
<dbReference type="EMBL" id="SWMU01000001">
    <property type="protein sequence ID" value="TKS56882.1"/>
    <property type="molecule type" value="Genomic_DNA"/>
</dbReference>
<reference evidence="4 5" key="1">
    <citation type="submission" date="2019-04" db="EMBL/GenBank/DDBJ databases">
        <title>Psychroflexus halotolerans sp. nov., isolated from a marine solar saltern.</title>
        <authorList>
            <person name="Feng X."/>
        </authorList>
    </citation>
    <scope>NUCLEOTIDE SEQUENCE [LARGE SCALE GENOMIC DNA]</scope>
    <source>
        <strain evidence="4 5">WDS2C27</strain>
    </source>
</reference>
<dbReference type="OrthoDB" id="1097347at2"/>
<evidence type="ECO:0000256" key="1">
    <source>
        <dbReference type="SAM" id="Phobius"/>
    </source>
</evidence>
<proteinExistence type="predicted"/>